<dbReference type="Proteomes" id="UP001177021">
    <property type="component" value="Unassembled WGS sequence"/>
</dbReference>
<proteinExistence type="predicted"/>
<evidence type="ECO:0000313" key="1">
    <source>
        <dbReference type="EMBL" id="CAJ2644280.1"/>
    </source>
</evidence>
<accession>A0ACB0JJW5</accession>
<gene>
    <name evidence="1" type="ORF">MILVUS5_LOCUS13354</name>
</gene>
<protein>
    <submittedName>
        <fullName evidence="1">Uncharacterized protein</fullName>
    </submittedName>
</protein>
<comment type="caution">
    <text evidence="1">The sequence shown here is derived from an EMBL/GenBank/DDBJ whole genome shotgun (WGS) entry which is preliminary data.</text>
</comment>
<dbReference type="EMBL" id="CASHSV030000034">
    <property type="protein sequence ID" value="CAJ2644280.1"/>
    <property type="molecule type" value="Genomic_DNA"/>
</dbReference>
<keyword evidence="2" id="KW-1185">Reference proteome</keyword>
<organism evidence="1 2">
    <name type="scientific">Trifolium pratense</name>
    <name type="common">Red clover</name>
    <dbReference type="NCBI Taxonomy" id="57577"/>
    <lineage>
        <taxon>Eukaryota</taxon>
        <taxon>Viridiplantae</taxon>
        <taxon>Streptophyta</taxon>
        <taxon>Embryophyta</taxon>
        <taxon>Tracheophyta</taxon>
        <taxon>Spermatophyta</taxon>
        <taxon>Magnoliopsida</taxon>
        <taxon>eudicotyledons</taxon>
        <taxon>Gunneridae</taxon>
        <taxon>Pentapetalae</taxon>
        <taxon>rosids</taxon>
        <taxon>fabids</taxon>
        <taxon>Fabales</taxon>
        <taxon>Fabaceae</taxon>
        <taxon>Papilionoideae</taxon>
        <taxon>50 kb inversion clade</taxon>
        <taxon>NPAAA clade</taxon>
        <taxon>Hologalegina</taxon>
        <taxon>IRL clade</taxon>
        <taxon>Trifolieae</taxon>
        <taxon>Trifolium</taxon>
    </lineage>
</organism>
<name>A0ACB0JJW5_TRIPR</name>
<sequence>MFYSKFTIDNGRLQNLFWSDGTSRFDFECFGDVLAFDTTYKRNKYNKLFVIFSGLNHHGETTIFGCALISDETTETYKWLLNTLSDAMFKKHPRVVVTDGDGAMREAIRVEFPNAFHRLCSWHLHQSTIQNVKSPKFVEEFNSLMYADYFPEKFEIEWKRITDDCDVSNHKWVKKVYEMKTMWASAYMRDKFVCGIRTTSRCEGINSFIKGYVEKKNSLV</sequence>
<evidence type="ECO:0000313" key="2">
    <source>
        <dbReference type="Proteomes" id="UP001177021"/>
    </source>
</evidence>
<reference evidence="1" key="1">
    <citation type="submission" date="2023-10" db="EMBL/GenBank/DDBJ databases">
        <authorList>
            <person name="Rodriguez Cubillos JULIANA M."/>
            <person name="De Vega J."/>
        </authorList>
    </citation>
    <scope>NUCLEOTIDE SEQUENCE</scope>
</reference>